<dbReference type="PRINTS" id="PR00301">
    <property type="entry name" value="HEATSHOCK70"/>
</dbReference>
<dbReference type="Gene3D" id="2.60.34.10">
    <property type="entry name" value="Substrate Binding Domain Of DNAk, Chain A, domain 1"/>
    <property type="match status" value="1"/>
</dbReference>
<dbReference type="Pfam" id="PF00012">
    <property type="entry name" value="HSP70"/>
    <property type="match status" value="1"/>
</dbReference>
<dbReference type="Gene3D" id="3.30.420.40">
    <property type="match status" value="2"/>
</dbReference>
<organism evidence="3 4">
    <name type="scientific">Capsicum annuum</name>
    <name type="common">Capsicum pepper</name>
    <dbReference type="NCBI Taxonomy" id="4072"/>
    <lineage>
        <taxon>Eukaryota</taxon>
        <taxon>Viridiplantae</taxon>
        <taxon>Streptophyta</taxon>
        <taxon>Embryophyta</taxon>
        <taxon>Tracheophyta</taxon>
        <taxon>Spermatophyta</taxon>
        <taxon>Magnoliopsida</taxon>
        <taxon>eudicotyledons</taxon>
        <taxon>Gunneridae</taxon>
        <taxon>Pentapetalae</taxon>
        <taxon>asterids</taxon>
        <taxon>lamiids</taxon>
        <taxon>Solanales</taxon>
        <taxon>Solanaceae</taxon>
        <taxon>Solanoideae</taxon>
        <taxon>Capsiceae</taxon>
        <taxon>Capsicum</taxon>
    </lineage>
</organism>
<dbReference type="GO" id="GO:0140662">
    <property type="term" value="F:ATP-dependent protein folding chaperone"/>
    <property type="evidence" value="ECO:0007669"/>
    <property type="project" value="InterPro"/>
</dbReference>
<feature type="non-terminal residue" evidence="3">
    <location>
        <position position="218"/>
    </location>
</feature>
<gene>
    <name evidence="3" type="ORF">T459_11398</name>
</gene>
<dbReference type="AlphaFoldDB" id="A0A2G2ZLY7"/>
<dbReference type="EMBL" id="AYRZ02000004">
    <property type="protein sequence ID" value="PHT82955.1"/>
    <property type="molecule type" value="Genomic_DNA"/>
</dbReference>
<accession>A0A2G2ZLY7</accession>
<dbReference type="STRING" id="4072.A0A2G2ZLY7"/>
<reference evidence="3 4" key="1">
    <citation type="journal article" date="2014" name="Nat. Genet.">
        <title>Genome sequence of the hot pepper provides insights into the evolution of pungency in Capsicum species.</title>
        <authorList>
            <person name="Kim S."/>
            <person name="Park M."/>
            <person name="Yeom S.I."/>
            <person name="Kim Y.M."/>
            <person name="Lee J.M."/>
            <person name="Lee H.A."/>
            <person name="Seo E."/>
            <person name="Choi J."/>
            <person name="Cheong K."/>
            <person name="Kim K.T."/>
            <person name="Jung K."/>
            <person name="Lee G.W."/>
            <person name="Oh S.K."/>
            <person name="Bae C."/>
            <person name="Kim S.B."/>
            <person name="Lee H.Y."/>
            <person name="Kim S.Y."/>
            <person name="Kim M.S."/>
            <person name="Kang B.C."/>
            <person name="Jo Y.D."/>
            <person name="Yang H.B."/>
            <person name="Jeong H.J."/>
            <person name="Kang W.H."/>
            <person name="Kwon J.K."/>
            <person name="Shin C."/>
            <person name="Lim J.Y."/>
            <person name="Park J.H."/>
            <person name="Huh J.H."/>
            <person name="Kim J.S."/>
            <person name="Kim B.D."/>
            <person name="Cohen O."/>
            <person name="Paran I."/>
            <person name="Suh M.C."/>
            <person name="Lee S.B."/>
            <person name="Kim Y.K."/>
            <person name="Shin Y."/>
            <person name="Noh S.J."/>
            <person name="Park J."/>
            <person name="Seo Y.S."/>
            <person name="Kwon S.Y."/>
            <person name="Kim H.A."/>
            <person name="Park J.M."/>
            <person name="Kim H.J."/>
            <person name="Choi S.B."/>
            <person name="Bosland P.W."/>
            <person name="Reeves G."/>
            <person name="Jo S.H."/>
            <person name="Lee B.W."/>
            <person name="Cho H.T."/>
            <person name="Choi H.S."/>
            <person name="Lee M.S."/>
            <person name="Yu Y."/>
            <person name="Do Choi Y."/>
            <person name="Park B.S."/>
            <person name="van Deynze A."/>
            <person name="Ashrafi H."/>
            <person name="Hill T."/>
            <person name="Kim W.T."/>
            <person name="Pai H.S."/>
            <person name="Ahn H.K."/>
            <person name="Yeam I."/>
            <person name="Giovannoni J.J."/>
            <person name="Rose J.K."/>
            <person name="Sorensen I."/>
            <person name="Lee S.J."/>
            <person name="Kim R.W."/>
            <person name="Choi I.Y."/>
            <person name="Choi B.S."/>
            <person name="Lim J.S."/>
            <person name="Lee Y.H."/>
            <person name="Choi D."/>
        </authorList>
    </citation>
    <scope>NUCLEOTIDE SEQUENCE [LARGE SCALE GENOMIC DNA]</scope>
    <source>
        <strain evidence="4">cv. CM334</strain>
    </source>
</reference>
<comment type="caution">
    <text evidence="3">The sequence shown here is derived from an EMBL/GenBank/DDBJ whole genome shotgun (WGS) entry which is preliminary data.</text>
</comment>
<dbReference type="PROSITE" id="PS00329">
    <property type="entry name" value="HSP70_2"/>
    <property type="match status" value="1"/>
</dbReference>
<keyword evidence="1" id="KW-0547">Nucleotide-binding</keyword>
<evidence type="ECO:0000256" key="2">
    <source>
        <dbReference type="ARBA" id="ARBA00022840"/>
    </source>
</evidence>
<protein>
    <submittedName>
        <fullName evidence="3">Mediator of RNA polymerase II transcription subunit 37c</fullName>
    </submittedName>
</protein>
<evidence type="ECO:0000313" key="3">
    <source>
        <dbReference type="EMBL" id="PHT82955.1"/>
    </source>
</evidence>
<dbReference type="PROSITE" id="PS00297">
    <property type="entry name" value="HSP70_1"/>
    <property type="match status" value="1"/>
</dbReference>
<sequence>MAGKGKGPAIGIDLGTTYSCVGVWQHGRVEIIANDQENRTTPSYVEFTNSEHLIGDVEKKKFAEEKISSMVLVKMREIVEAFLGSTVKNAVVAIPSYFNDSQCIPTKDAGVISGQNMMCIINKPTTATIAYSWDDKATSVGSKNVLIFDLGGGTFDVSLLTIDEELSKNINPNEPIAYGVAVQAIILSEKGNKKVKDLLLLDITPLSVGLETAGGVMT</sequence>
<reference evidence="3 4" key="2">
    <citation type="journal article" date="2017" name="Genome Biol.">
        <title>New reference genome sequences of hot pepper reveal the massive evolution of plant disease-resistance genes by retroduplication.</title>
        <authorList>
            <person name="Kim S."/>
            <person name="Park J."/>
            <person name="Yeom S.I."/>
            <person name="Kim Y.M."/>
            <person name="Seo E."/>
            <person name="Kim K.T."/>
            <person name="Kim M.S."/>
            <person name="Lee J.M."/>
            <person name="Cheong K."/>
            <person name="Shin H.S."/>
            <person name="Kim S.B."/>
            <person name="Han K."/>
            <person name="Lee J."/>
            <person name="Park M."/>
            <person name="Lee H.A."/>
            <person name="Lee H.Y."/>
            <person name="Lee Y."/>
            <person name="Oh S."/>
            <person name="Lee J.H."/>
            <person name="Choi E."/>
            <person name="Choi E."/>
            <person name="Lee S.E."/>
            <person name="Jeon J."/>
            <person name="Kim H."/>
            <person name="Choi G."/>
            <person name="Song H."/>
            <person name="Lee J."/>
            <person name="Lee S.C."/>
            <person name="Kwon J.K."/>
            <person name="Lee H.Y."/>
            <person name="Koo N."/>
            <person name="Hong Y."/>
            <person name="Kim R.W."/>
            <person name="Kang W.H."/>
            <person name="Huh J.H."/>
            <person name="Kang B.C."/>
            <person name="Yang T.J."/>
            <person name="Lee Y.H."/>
            <person name="Bennetzen J.L."/>
            <person name="Choi D."/>
        </authorList>
    </citation>
    <scope>NUCLEOTIDE SEQUENCE [LARGE SCALE GENOMIC DNA]</scope>
    <source>
        <strain evidence="4">cv. CM334</strain>
    </source>
</reference>
<evidence type="ECO:0000313" key="4">
    <source>
        <dbReference type="Proteomes" id="UP000222542"/>
    </source>
</evidence>
<dbReference type="FunFam" id="3.30.420.40:FF:000292">
    <property type="entry name" value="Heat shock cognate 71 kDa protein"/>
    <property type="match status" value="1"/>
</dbReference>
<dbReference type="InterPro" id="IPR013126">
    <property type="entry name" value="Hsp_70_fam"/>
</dbReference>
<dbReference type="PANTHER" id="PTHR19375">
    <property type="entry name" value="HEAT SHOCK PROTEIN 70KDA"/>
    <property type="match status" value="1"/>
</dbReference>
<proteinExistence type="predicted"/>
<keyword evidence="4" id="KW-1185">Reference proteome</keyword>
<dbReference type="InterPro" id="IPR018181">
    <property type="entry name" value="Heat_shock_70_CS"/>
</dbReference>
<dbReference type="InterPro" id="IPR043129">
    <property type="entry name" value="ATPase_NBD"/>
</dbReference>
<keyword evidence="2" id="KW-0067">ATP-binding</keyword>
<dbReference type="Gramene" id="PHT82955">
    <property type="protein sequence ID" value="PHT82955"/>
    <property type="gene ID" value="T459_11398"/>
</dbReference>
<dbReference type="Proteomes" id="UP000222542">
    <property type="component" value="Unassembled WGS sequence"/>
</dbReference>
<dbReference type="SUPFAM" id="SSF53067">
    <property type="entry name" value="Actin-like ATPase domain"/>
    <property type="match status" value="1"/>
</dbReference>
<dbReference type="InterPro" id="IPR029047">
    <property type="entry name" value="HSP70_peptide-bd_sf"/>
</dbReference>
<dbReference type="OMA" id="WRFPANS"/>
<name>A0A2G2ZLY7_CAPAN</name>
<evidence type="ECO:0000256" key="1">
    <source>
        <dbReference type="ARBA" id="ARBA00022741"/>
    </source>
</evidence>
<dbReference type="GO" id="GO:0005524">
    <property type="term" value="F:ATP binding"/>
    <property type="evidence" value="ECO:0007669"/>
    <property type="project" value="UniProtKB-KW"/>
</dbReference>